<evidence type="ECO:0000313" key="2">
    <source>
        <dbReference type="Proteomes" id="UP000233060"/>
    </source>
</evidence>
<evidence type="ECO:0000313" key="1">
    <source>
        <dbReference type="Ensembl" id="ENSCATP00000007636.1"/>
    </source>
</evidence>
<accession>A0A2K5L3W0</accession>
<dbReference type="Ensembl" id="ENSCATT00000026234.1">
    <property type="protein sequence ID" value="ENSCATP00000007636.1"/>
    <property type="gene ID" value="ENSCATG00000022716.1"/>
</dbReference>
<dbReference type="Proteomes" id="UP000233060">
    <property type="component" value="Unassembled WGS sequence"/>
</dbReference>
<sequence length="59" mass="6661">MLLRLVSLGSSDPPASAFQSAGITDVSYCTQHTFRGFCVELQIFETCKYYLIYVLIFCL</sequence>
<dbReference type="OMA" id="CTQHTFR"/>
<keyword evidence="2" id="KW-1185">Reference proteome</keyword>
<dbReference type="AlphaFoldDB" id="A0A2K5L3W0"/>
<dbReference type="GeneTree" id="ENSGT00910000148837"/>
<organism evidence="1 2">
    <name type="scientific">Cercocebus atys</name>
    <name type="common">Sooty mangabey</name>
    <name type="synonym">Cercocebus torquatus atys</name>
    <dbReference type="NCBI Taxonomy" id="9531"/>
    <lineage>
        <taxon>Eukaryota</taxon>
        <taxon>Metazoa</taxon>
        <taxon>Chordata</taxon>
        <taxon>Craniata</taxon>
        <taxon>Vertebrata</taxon>
        <taxon>Euteleostomi</taxon>
        <taxon>Mammalia</taxon>
        <taxon>Eutheria</taxon>
        <taxon>Euarchontoglires</taxon>
        <taxon>Primates</taxon>
        <taxon>Haplorrhini</taxon>
        <taxon>Catarrhini</taxon>
        <taxon>Cercopithecidae</taxon>
        <taxon>Cercopithecinae</taxon>
        <taxon>Cercocebus</taxon>
    </lineage>
</organism>
<proteinExistence type="predicted"/>
<name>A0A2K5L3W0_CERAT</name>
<reference evidence="1" key="1">
    <citation type="submission" date="2025-08" db="UniProtKB">
        <authorList>
            <consortium name="Ensembl"/>
        </authorList>
    </citation>
    <scope>IDENTIFICATION</scope>
</reference>
<dbReference type="PRINTS" id="PR02045">
    <property type="entry name" value="F138DOMAIN"/>
</dbReference>
<dbReference type="Bgee" id="ENSCATG00000022716">
    <property type="expression patterns" value="Expressed in heart and 12 other cell types or tissues"/>
</dbReference>
<reference evidence="1" key="2">
    <citation type="submission" date="2025-09" db="UniProtKB">
        <authorList>
            <consortium name="Ensembl"/>
        </authorList>
    </citation>
    <scope>IDENTIFICATION</scope>
</reference>
<protein>
    <submittedName>
        <fullName evidence="1">Uncharacterized protein</fullName>
    </submittedName>
</protein>